<evidence type="ECO:0000313" key="3">
    <source>
        <dbReference type="Proteomes" id="UP001500620"/>
    </source>
</evidence>
<comment type="caution">
    <text evidence="2">The sequence shown here is derived from an EMBL/GenBank/DDBJ whole genome shotgun (WGS) entry which is preliminary data.</text>
</comment>
<feature type="region of interest" description="Disordered" evidence="1">
    <location>
        <begin position="49"/>
        <end position="82"/>
    </location>
</feature>
<protein>
    <submittedName>
        <fullName evidence="2">Uncharacterized protein</fullName>
    </submittedName>
</protein>
<accession>A0ABP8DW36</accession>
<reference evidence="3" key="1">
    <citation type="journal article" date="2019" name="Int. J. Syst. Evol. Microbiol.">
        <title>The Global Catalogue of Microorganisms (GCM) 10K type strain sequencing project: providing services to taxonomists for standard genome sequencing and annotation.</title>
        <authorList>
            <consortium name="The Broad Institute Genomics Platform"/>
            <consortium name="The Broad Institute Genome Sequencing Center for Infectious Disease"/>
            <person name="Wu L."/>
            <person name="Ma J."/>
        </authorList>
    </citation>
    <scope>NUCLEOTIDE SEQUENCE [LARGE SCALE GENOMIC DNA]</scope>
    <source>
        <strain evidence="3">JCM 17441</strain>
    </source>
</reference>
<dbReference type="Proteomes" id="UP001500620">
    <property type="component" value="Unassembled WGS sequence"/>
</dbReference>
<proteinExistence type="predicted"/>
<keyword evidence="3" id="KW-1185">Reference proteome</keyword>
<feature type="compositionally biased region" description="Basic residues" evidence="1">
    <location>
        <begin position="61"/>
        <end position="80"/>
    </location>
</feature>
<dbReference type="EMBL" id="BAABAT010000112">
    <property type="protein sequence ID" value="GAA4264200.1"/>
    <property type="molecule type" value="Genomic_DNA"/>
</dbReference>
<evidence type="ECO:0000313" key="2">
    <source>
        <dbReference type="EMBL" id="GAA4264200.1"/>
    </source>
</evidence>
<organism evidence="2 3">
    <name type="scientific">Dactylosporangium darangshiense</name>
    <dbReference type="NCBI Taxonomy" id="579108"/>
    <lineage>
        <taxon>Bacteria</taxon>
        <taxon>Bacillati</taxon>
        <taxon>Actinomycetota</taxon>
        <taxon>Actinomycetes</taxon>
        <taxon>Micromonosporales</taxon>
        <taxon>Micromonosporaceae</taxon>
        <taxon>Dactylosporangium</taxon>
    </lineage>
</organism>
<sequence>MRSRGPQRAEVVIRVGRRVRLLTAPHDHFGSTDLLVGGREILSAIGPVQPGERGVQQQVTRKGRRTDHRGHQPPRPHQGRVPRIERLVRQPPFGIIAEVQR</sequence>
<name>A0ABP8DW36_9ACTN</name>
<gene>
    <name evidence="2" type="ORF">GCM10022255_115640</name>
</gene>
<evidence type="ECO:0000256" key="1">
    <source>
        <dbReference type="SAM" id="MobiDB-lite"/>
    </source>
</evidence>